<dbReference type="InParanoid" id="A0A7J8I885"/>
<feature type="region of interest" description="Disordered" evidence="1">
    <location>
        <begin position="106"/>
        <end position="126"/>
    </location>
</feature>
<reference evidence="2 3" key="1">
    <citation type="journal article" date="2020" name="Nature">
        <title>Six reference-quality genomes reveal evolution of bat adaptations.</title>
        <authorList>
            <person name="Jebb D."/>
            <person name="Huang Z."/>
            <person name="Pippel M."/>
            <person name="Hughes G.M."/>
            <person name="Lavrichenko K."/>
            <person name="Devanna P."/>
            <person name="Winkler S."/>
            <person name="Jermiin L.S."/>
            <person name="Skirmuntt E.C."/>
            <person name="Katzourakis A."/>
            <person name="Burkitt-Gray L."/>
            <person name="Ray D.A."/>
            <person name="Sullivan K.A.M."/>
            <person name="Roscito J.G."/>
            <person name="Kirilenko B.M."/>
            <person name="Davalos L.M."/>
            <person name="Corthals A.P."/>
            <person name="Power M.L."/>
            <person name="Jones G."/>
            <person name="Ransome R.D."/>
            <person name="Dechmann D.K.N."/>
            <person name="Locatelli A.G."/>
            <person name="Puechmaille S.J."/>
            <person name="Fedrigo O."/>
            <person name="Jarvis E.D."/>
            <person name="Hiller M."/>
            <person name="Vernes S.C."/>
            <person name="Myers E.W."/>
            <person name="Teeling E.C."/>
        </authorList>
    </citation>
    <scope>NUCLEOTIDE SEQUENCE [LARGE SCALE GENOMIC DNA]</scope>
    <source>
        <strain evidence="2">MMolMol1</strain>
        <tissue evidence="2">Muscle</tissue>
    </source>
</reference>
<evidence type="ECO:0000313" key="2">
    <source>
        <dbReference type="EMBL" id="KAF6480866.1"/>
    </source>
</evidence>
<gene>
    <name evidence="2" type="ORF">HJG59_010660</name>
</gene>
<evidence type="ECO:0000256" key="1">
    <source>
        <dbReference type="SAM" id="MobiDB-lite"/>
    </source>
</evidence>
<protein>
    <submittedName>
        <fullName evidence="2">Uncharacterized protein</fullName>
    </submittedName>
</protein>
<dbReference type="AlphaFoldDB" id="A0A7J8I885"/>
<keyword evidence="3" id="KW-1185">Reference proteome</keyword>
<proteinExistence type="predicted"/>
<organism evidence="2 3">
    <name type="scientific">Molossus molossus</name>
    <name type="common">Pallas' mastiff bat</name>
    <name type="synonym">Vespertilio molossus</name>
    <dbReference type="NCBI Taxonomy" id="27622"/>
    <lineage>
        <taxon>Eukaryota</taxon>
        <taxon>Metazoa</taxon>
        <taxon>Chordata</taxon>
        <taxon>Craniata</taxon>
        <taxon>Vertebrata</taxon>
        <taxon>Euteleostomi</taxon>
        <taxon>Mammalia</taxon>
        <taxon>Eutheria</taxon>
        <taxon>Laurasiatheria</taxon>
        <taxon>Chiroptera</taxon>
        <taxon>Yangochiroptera</taxon>
        <taxon>Molossidae</taxon>
        <taxon>Molossus</taxon>
    </lineage>
</organism>
<dbReference type="Proteomes" id="UP000550707">
    <property type="component" value="Unassembled WGS sequence"/>
</dbReference>
<dbReference type="EMBL" id="JACASF010000004">
    <property type="protein sequence ID" value="KAF6480866.1"/>
    <property type="molecule type" value="Genomic_DNA"/>
</dbReference>
<name>A0A7J8I885_MOLMO</name>
<comment type="caution">
    <text evidence="2">The sequence shown here is derived from an EMBL/GenBank/DDBJ whole genome shotgun (WGS) entry which is preliminary data.</text>
</comment>
<accession>A0A7J8I885</accession>
<sequence length="126" mass="13947">MQLGPGPATLPPIATRWQHSLPSGWCSWLLVSASQKHRSLDTLRQNSSPLKSVCWETFVILILGHHFPLCVFEAVSPAADHSTEWLRKGLGGGSPDTTLRGEHCFSERGRERGPIRQPVQTSVKCH</sequence>
<evidence type="ECO:0000313" key="3">
    <source>
        <dbReference type="Proteomes" id="UP000550707"/>
    </source>
</evidence>